<evidence type="ECO:0000313" key="2">
    <source>
        <dbReference type="Proteomes" id="UP001162501"/>
    </source>
</evidence>
<name>A0AC59ZE11_RANTA</name>
<organism evidence="1 2">
    <name type="scientific">Rangifer tarandus platyrhynchus</name>
    <name type="common">Svalbard reindeer</name>
    <dbReference type="NCBI Taxonomy" id="3082113"/>
    <lineage>
        <taxon>Eukaryota</taxon>
        <taxon>Metazoa</taxon>
        <taxon>Chordata</taxon>
        <taxon>Craniata</taxon>
        <taxon>Vertebrata</taxon>
        <taxon>Euteleostomi</taxon>
        <taxon>Mammalia</taxon>
        <taxon>Eutheria</taxon>
        <taxon>Laurasiatheria</taxon>
        <taxon>Artiodactyla</taxon>
        <taxon>Ruminantia</taxon>
        <taxon>Pecora</taxon>
        <taxon>Cervidae</taxon>
        <taxon>Odocoileinae</taxon>
        <taxon>Rangifer</taxon>
    </lineage>
</organism>
<evidence type="ECO:0000313" key="1">
    <source>
        <dbReference type="EMBL" id="CAN0391542.1"/>
    </source>
</evidence>
<reference evidence="1" key="2">
    <citation type="submission" date="2025-03" db="EMBL/GenBank/DDBJ databases">
        <authorList>
            <consortium name="ELIXIR-Norway"/>
            <consortium name="Elixir Norway"/>
        </authorList>
    </citation>
    <scope>NUCLEOTIDE SEQUENCE</scope>
</reference>
<reference evidence="1" key="1">
    <citation type="submission" date="2023-05" db="EMBL/GenBank/DDBJ databases">
        <authorList>
            <consortium name="ELIXIR-Norway"/>
        </authorList>
    </citation>
    <scope>NUCLEOTIDE SEQUENCE</scope>
</reference>
<proteinExistence type="predicted"/>
<protein>
    <submittedName>
        <fullName evidence="1">Uncharacterized protein</fullName>
    </submittedName>
</protein>
<accession>A0AC59ZE11</accession>
<gene>
    <name evidence="1" type="ORF">MRATA1EN22A_LOCUS17375</name>
</gene>
<dbReference type="Proteomes" id="UP001162501">
    <property type="component" value="Chromosome 28"/>
</dbReference>
<sequence length="84" mass="9667">MKAPPPHAFTSREDKRVVEILRPNSLADRHRIPAPSTRLNGRRREPASSANRRLSAYKSLLLMQMTYVSFARSAFFLKKGQAWK</sequence>
<dbReference type="EMBL" id="OX596112">
    <property type="protein sequence ID" value="CAN0391542.1"/>
    <property type="molecule type" value="Genomic_DNA"/>
</dbReference>